<dbReference type="EMBL" id="CAADJE010000043">
    <property type="protein sequence ID" value="VFS93465.1"/>
    <property type="molecule type" value="Genomic_DNA"/>
</dbReference>
<organism evidence="1 2">
    <name type="scientific">Raoultella planticola</name>
    <name type="common">Klebsiella planticola</name>
    <dbReference type="NCBI Taxonomy" id="575"/>
    <lineage>
        <taxon>Bacteria</taxon>
        <taxon>Pseudomonadati</taxon>
        <taxon>Pseudomonadota</taxon>
        <taxon>Gammaproteobacteria</taxon>
        <taxon>Enterobacterales</taxon>
        <taxon>Enterobacteriaceae</taxon>
        <taxon>Klebsiella/Raoultella group</taxon>
        <taxon>Raoultella</taxon>
    </lineage>
</organism>
<accession>A0A485DA28</accession>
<evidence type="ECO:0000313" key="2">
    <source>
        <dbReference type="Proteomes" id="UP000345637"/>
    </source>
</evidence>
<sequence length="48" mass="5295">MLAEQFDGMLAVDTQNLGGDLSTQSVAMAWLKYLGDAKQMRFIDGNDQ</sequence>
<name>A0A485DA28_RAOPL</name>
<proteinExistence type="predicted"/>
<evidence type="ECO:0000313" key="1">
    <source>
        <dbReference type="EMBL" id="VFS93465.1"/>
    </source>
</evidence>
<gene>
    <name evidence="1" type="ORF">NCTC12998_07586</name>
</gene>
<reference evidence="1 2" key="1">
    <citation type="submission" date="2019-03" db="EMBL/GenBank/DDBJ databases">
        <authorList>
            <consortium name="Pathogen Informatics"/>
        </authorList>
    </citation>
    <scope>NUCLEOTIDE SEQUENCE [LARGE SCALE GENOMIC DNA]</scope>
    <source>
        <strain evidence="1 2">NCTC12998</strain>
    </source>
</reference>
<dbReference type="Proteomes" id="UP000345637">
    <property type="component" value="Unassembled WGS sequence"/>
</dbReference>
<protein>
    <submittedName>
        <fullName evidence="1">Uncharacterized protein</fullName>
    </submittedName>
</protein>
<dbReference type="AlphaFoldDB" id="A0A485DA28"/>